<keyword evidence="1" id="KW-0949">S-adenosyl-L-methionine</keyword>
<dbReference type="InterPro" id="IPR041369">
    <property type="entry name" value="TrmO_C"/>
</dbReference>
<proteinExistence type="inferred from homology"/>
<dbReference type="Gene3D" id="2.40.30.70">
    <property type="entry name" value="YaeB-like"/>
    <property type="match status" value="1"/>
</dbReference>
<dbReference type="InterPro" id="IPR036414">
    <property type="entry name" value="YaeB_N_sf"/>
</dbReference>
<dbReference type="PANTHER" id="PTHR12818:SF0">
    <property type="entry name" value="TRNA (ADENINE(37)-N6)-METHYLTRANSFERASE"/>
    <property type="match status" value="1"/>
</dbReference>
<dbReference type="Pfam" id="PF18389">
    <property type="entry name" value="TrmO_C"/>
    <property type="match status" value="1"/>
</dbReference>
<organism evidence="4 5">
    <name type="scientific">Simiduia curdlanivorans</name>
    <dbReference type="NCBI Taxonomy" id="1492769"/>
    <lineage>
        <taxon>Bacteria</taxon>
        <taxon>Pseudomonadati</taxon>
        <taxon>Pseudomonadota</taxon>
        <taxon>Gammaproteobacteria</taxon>
        <taxon>Cellvibrionales</taxon>
        <taxon>Cellvibrionaceae</taxon>
        <taxon>Simiduia</taxon>
    </lineage>
</organism>
<protein>
    <submittedName>
        <fullName evidence="4">tRNA (N6-threonylcarbamoyladenosine(37)-N6)-methyltransferase TrmO</fullName>
    </submittedName>
</protein>
<dbReference type="NCBIfam" id="TIGR00104">
    <property type="entry name" value="tRNA_TsaA"/>
    <property type="match status" value="1"/>
</dbReference>
<sequence>MHTLQTIGIVHSCFKEKFGVPRQPALAPSACACLELLPPYNQADAVQGLESVSHVWLQFIFHQSPASKSPKVRPPRLGGNQRIGVFASRSPVRPNALGLSVVRLDRVEVDGAKVLLWLSGVDLVDGTPVVDIKPYLPYVDLVPAARNLLAPAAPEPIKVEFAQGLSINPAVAQLIVEVLAQDPRPAYQTPEPDRIYGMHLLDFNVQWRYLAAEPGVWSIEVIALQPLRS</sequence>
<name>A0ABV8UZZ8_9GAMM</name>
<dbReference type="PANTHER" id="PTHR12818">
    <property type="entry name" value="TRNA (ADENINE(37)-N6)-METHYLTRANSFERASE"/>
    <property type="match status" value="1"/>
</dbReference>
<gene>
    <name evidence="4" type="primary">tsaA</name>
    <name evidence="4" type="ORF">ACFOX3_02990</name>
</gene>
<evidence type="ECO:0000256" key="2">
    <source>
        <dbReference type="ARBA" id="ARBA00033753"/>
    </source>
</evidence>
<dbReference type="SUPFAM" id="SSF118196">
    <property type="entry name" value="YaeB-like"/>
    <property type="match status" value="1"/>
</dbReference>
<dbReference type="InterPro" id="IPR036413">
    <property type="entry name" value="YaeB-like_sf"/>
</dbReference>
<dbReference type="RefSeq" id="WP_290260038.1">
    <property type="nucleotide sequence ID" value="NZ_JAUFQG010000004.1"/>
</dbReference>
<dbReference type="InterPro" id="IPR023368">
    <property type="entry name" value="UPF0066_cons_site"/>
</dbReference>
<dbReference type="EMBL" id="JBHSCX010000003">
    <property type="protein sequence ID" value="MFC4361250.1"/>
    <property type="molecule type" value="Genomic_DNA"/>
</dbReference>
<dbReference type="CDD" id="cd09281">
    <property type="entry name" value="UPF0066"/>
    <property type="match status" value="1"/>
</dbReference>
<dbReference type="PROSITE" id="PS51668">
    <property type="entry name" value="TSAA_2"/>
    <property type="match status" value="1"/>
</dbReference>
<dbReference type="InterPro" id="IPR040372">
    <property type="entry name" value="YaeB-like"/>
</dbReference>
<dbReference type="Pfam" id="PF01980">
    <property type="entry name" value="TrmO_N"/>
    <property type="match status" value="1"/>
</dbReference>
<evidence type="ECO:0000256" key="1">
    <source>
        <dbReference type="ARBA" id="ARBA00022691"/>
    </source>
</evidence>
<comment type="similarity">
    <text evidence="2">Belongs to the tRNA methyltransferase O family.</text>
</comment>
<dbReference type="Proteomes" id="UP001595840">
    <property type="component" value="Unassembled WGS sequence"/>
</dbReference>
<evidence type="ECO:0000313" key="5">
    <source>
        <dbReference type="Proteomes" id="UP001595840"/>
    </source>
</evidence>
<reference evidence="5" key="1">
    <citation type="journal article" date="2019" name="Int. J. Syst. Evol. Microbiol.">
        <title>The Global Catalogue of Microorganisms (GCM) 10K type strain sequencing project: providing services to taxonomists for standard genome sequencing and annotation.</title>
        <authorList>
            <consortium name="The Broad Institute Genomics Platform"/>
            <consortium name="The Broad Institute Genome Sequencing Center for Infectious Disease"/>
            <person name="Wu L."/>
            <person name="Ma J."/>
        </authorList>
    </citation>
    <scope>NUCLEOTIDE SEQUENCE [LARGE SCALE GENOMIC DNA]</scope>
    <source>
        <strain evidence="5">CECT 8570</strain>
    </source>
</reference>
<feature type="domain" description="TsaA-like" evidence="3">
    <location>
        <begin position="4"/>
        <end position="144"/>
    </location>
</feature>
<dbReference type="Gene3D" id="3.30.2310.10">
    <property type="entry name" value="YaeB-like"/>
    <property type="match status" value="1"/>
</dbReference>
<dbReference type="InterPro" id="IPR023370">
    <property type="entry name" value="TrmO-like_N"/>
</dbReference>
<keyword evidence="5" id="KW-1185">Reference proteome</keyword>
<accession>A0ABV8UZZ8</accession>
<evidence type="ECO:0000313" key="4">
    <source>
        <dbReference type="EMBL" id="MFC4361250.1"/>
    </source>
</evidence>
<comment type="caution">
    <text evidence="4">The sequence shown here is derived from an EMBL/GenBank/DDBJ whole genome shotgun (WGS) entry which is preliminary data.</text>
</comment>
<dbReference type="PROSITE" id="PS01318">
    <property type="entry name" value="TSAA_1"/>
    <property type="match status" value="1"/>
</dbReference>
<evidence type="ECO:0000259" key="3">
    <source>
        <dbReference type="PROSITE" id="PS51668"/>
    </source>
</evidence>